<dbReference type="PANTHER" id="PTHR11207:SF0">
    <property type="entry name" value="RIBONUCLEASE 3"/>
    <property type="match status" value="1"/>
</dbReference>
<dbReference type="GO" id="GO:0005737">
    <property type="term" value="C:cytoplasm"/>
    <property type="evidence" value="ECO:0007669"/>
    <property type="project" value="UniProtKB-SubCell"/>
</dbReference>
<organism evidence="12">
    <name type="scientific">Fervidobacterium thailandense</name>
    <dbReference type="NCBI Taxonomy" id="1008305"/>
    <lineage>
        <taxon>Bacteria</taxon>
        <taxon>Thermotogati</taxon>
        <taxon>Thermotogota</taxon>
        <taxon>Thermotogae</taxon>
        <taxon>Thermotogales</taxon>
        <taxon>Fervidobacteriaceae</taxon>
        <taxon>Fervidobacterium</taxon>
    </lineage>
</organism>
<keyword evidence="9" id="KW-0460">Magnesium</keyword>
<name>A0A7C4VT58_9BACT</name>
<dbReference type="Pfam" id="PF00035">
    <property type="entry name" value="dsrm"/>
    <property type="match status" value="1"/>
</dbReference>
<evidence type="ECO:0000256" key="2">
    <source>
        <dbReference type="ARBA" id="ARBA00010183"/>
    </source>
</evidence>
<dbReference type="GO" id="GO:0008033">
    <property type="term" value="P:tRNA processing"/>
    <property type="evidence" value="ECO:0007669"/>
    <property type="project" value="UniProtKB-KW"/>
</dbReference>
<gene>
    <name evidence="9 12" type="primary">rnc</name>
    <name evidence="12" type="ORF">ENT77_03490</name>
</gene>
<dbReference type="PROSITE" id="PS00517">
    <property type="entry name" value="RNASE_3_1"/>
    <property type="match status" value="1"/>
</dbReference>
<dbReference type="InterPro" id="IPR011907">
    <property type="entry name" value="RNase_III"/>
</dbReference>
<dbReference type="GO" id="GO:0019843">
    <property type="term" value="F:rRNA binding"/>
    <property type="evidence" value="ECO:0007669"/>
    <property type="project" value="UniProtKB-KW"/>
</dbReference>
<feature type="active site" evidence="9">
    <location>
        <position position="60"/>
    </location>
</feature>
<dbReference type="InterPro" id="IPR014720">
    <property type="entry name" value="dsRBD_dom"/>
</dbReference>
<evidence type="ECO:0000256" key="3">
    <source>
        <dbReference type="ARBA" id="ARBA00022552"/>
    </source>
</evidence>
<feature type="binding site" evidence="9">
    <location>
        <position position="132"/>
    </location>
    <ligand>
        <name>Mg(2+)</name>
        <dbReference type="ChEBI" id="CHEBI:18420"/>
    </ligand>
</feature>
<evidence type="ECO:0000256" key="1">
    <source>
        <dbReference type="ARBA" id="ARBA00000109"/>
    </source>
</evidence>
<sequence length="250" mass="28148">MDGLSDRRRVLLEEFERVIGYKFNDITLLYNALCHSSYAYELSQLGRQIRNNERLEFLGDAVVELVVCDILYRDYPDATEGDMAKVKGAVASEEVLAEIAKSYNVGKYLFLGKGEEKTGGRSRSSILADAMEAIAAAVYIDGGLEAVKRTFGPVFKRYVEIFLSGQKIFDYKTALQEFTQDKYRELPEYRVVGMDEDNRYVVELYVHGNLVATGTGTSKKDAEKDAARKAFERLVERGESSDEDEHGHCG</sequence>
<evidence type="ECO:0000256" key="4">
    <source>
        <dbReference type="ARBA" id="ARBA00022664"/>
    </source>
</evidence>
<dbReference type="GO" id="GO:0046872">
    <property type="term" value="F:metal ion binding"/>
    <property type="evidence" value="ECO:0007669"/>
    <property type="project" value="UniProtKB-KW"/>
</dbReference>
<dbReference type="NCBIfam" id="TIGR02191">
    <property type="entry name" value="RNaseIII"/>
    <property type="match status" value="1"/>
</dbReference>
<dbReference type="PROSITE" id="PS50137">
    <property type="entry name" value="DS_RBD"/>
    <property type="match status" value="1"/>
</dbReference>
<keyword evidence="9" id="KW-0819">tRNA processing</keyword>
<evidence type="ECO:0000256" key="8">
    <source>
        <dbReference type="ARBA" id="ARBA00022884"/>
    </source>
</evidence>
<dbReference type="Gene3D" id="1.10.1520.10">
    <property type="entry name" value="Ribonuclease III domain"/>
    <property type="match status" value="1"/>
</dbReference>
<dbReference type="GO" id="GO:0004525">
    <property type="term" value="F:ribonuclease III activity"/>
    <property type="evidence" value="ECO:0007669"/>
    <property type="project" value="UniProtKB-UniRule"/>
</dbReference>
<keyword evidence="9" id="KW-0479">Metal-binding</keyword>
<feature type="binding site" evidence="9">
    <location>
        <position position="129"/>
    </location>
    <ligand>
        <name>Mg(2+)</name>
        <dbReference type="ChEBI" id="CHEBI:18420"/>
    </ligand>
</feature>
<evidence type="ECO:0000256" key="9">
    <source>
        <dbReference type="HAMAP-Rule" id="MF_00104"/>
    </source>
</evidence>
<dbReference type="AlphaFoldDB" id="A0A7C4VT58"/>
<comment type="subcellular location">
    <subcellularLocation>
        <location evidence="9">Cytoplasm</location>
    </subcellularLocation>
</comment>
<dbReference type="SUPFAM" id="SSF69065">
    <property type="entry name" value="RNase III domain-like"/>
    <property type="match status" value="1"/>
</dbReference>
<feature type="binding site" evidence="9">
    <location>
        <position position="56"/>
    </location>
    <ligand>
        <name>Mg(2+)</name>
        <dbReference type="ChEBI" id="CHEBI:18420"/>
    </ligand>
</feature>
<evidence type="ECO:0000256" key="6">
    <source>
        <dbReference type="ARBA" id="ARBA00022759"/>
    </source>
</evidence>
<evidence type="ECO:0000256" key="7">
    <source>
        <dbReference type="ARBA" id="ARBA00022801"/>
    </source>
</evidence>
<keyword evidence="5 9" id="KW-0540">Nuclease</keyword>
<dbReference type="Pfam" id="PF14622">
    <property type="entry name" value="Ribonucleas_3_3"/>
    <property type="match status" value="1"/>
</dbReference>
<dbReference type="SUPFAM" id="SSF54768">
    <property type="entry name" value="dsRNA-binding domain-like"/>
    <property type="match status" value="1"/>
</dbReference>
<dbReference type="GO" id="GO:0006364">
    <property type="term" value="P:rRNA processing"/>
    <property type="evidence" value="ECO:0007669"/>
    <property type="project" value="UniProtKB-UniRule"/>
</dbReference>
<keyword evidence="9" id="KW-0699">rRNA-binding</keyword>
<keyword evidence="3 9" id="KW-0698">rRNA processing</keyword>
<comment type="subunit">
    <text evidence="9">Homodimer.</text>
</comment>
<dbReference type="PANTHER" id="PTHR11207">
    <property type="entry name" value="RIBONUCLEASE III"/>
    <property type="match status" value="1"/>
</dbReference>
<comment type="similarity">
    <text evidence="2">Belongs to the ribonuclease III family.</text>
</comment>
<feature type="active site" evidence="9">
    <location>
        <position position="132"/>
    </location>
</feature>
<dbReference type="CDD" id="cd10845">
    <property type="entry name" value="DSRM_RNAse_III_family"/>
    <property type="match status" value="1"/>
</dbReference>
<comment type="caution">
    <text evidence="12">The sequence shown here is derived from an EMBL/GenBank/DDBJ whole genome shotgun (WGS) entry which is preliminary data.</text>
</comment>
<dbReference type="GO" id="GO:0010468">
    <property type="term" value="P:regulation of gene expression"/>
    <property type="evidence" value="ECO:0007669"/>
    <property type="project" value="TreeGrafter"/>
</dbReference>
<dbReference type="SMART" id="SM00535">
    <property type="entry name" value="RIBOc"/>
    <property type="match status" value="1"/>
</dbReference>
<reference evidence="12" key="1">
    <citation type="journal article" date="2020" name="mSystems">
        <title>Genome- and Community-Level Interaction Insights into Carbon Utilization and Element Cycling Functions of Hydrothermarchaeota in Hydrothermal Sediment.</title>
        <authorList>
            <person name="Zhou Z."/>
            <person name="Liu Y."/>
            <person name="Xu W."/>
            <person name="Pan J."/>
            <person name="Luo Z.H."/>
            <person name="Li M."/>
        </authorList>
    </citation>
    <scope>NUCLEOTIDE SEQUENCE [LARGE SCALE GENOMIC DNA]</scope>
    <source>
        <strain evidence="12">SpSt-609</strain>
    </source>
</reference>
<dbReference type="InterPro" id="IPR036389">
    <property type="entry name" value="RNase_III_sf"/>
</dbReference>
<proteinExistence type="inferred from homology"/>
<comment type="catalytic activity">
    <reaction evidence="1 9">
        <text>Endonucleolytic cleavage to 5'-phosphomonoester.</text>
        <dbReference type="EC" id="3.1.26.3"/>
    </reaction>
</comment>
<dbReference type="EMBL" id="DSZY01000014">
    <property type="protein sequence ID" value="HGU40244.1"/>
    <property type="molecule type" value="Genomic_DNA"/>
</dbReference>
<keyword evidence="6 9" id="KW-0255">Endonuclease</keyword>
<keyword evidence="7 9" id="KW-0378">Hydrolase</keyword>
<dbReference type="SMART" id="SM00358">
    <property type="entry name" value="DSRM"/>
    <property type="match status" value="1"/>
</dbReference>
<evidence type="ECO:0000256" key="5">
    <source>
        <dbReference type="ARBA" id="ARBA00022722"/>
    </source>
</evidence>
<dbReference type="PROSITE" id="PS50142">
    <property type="entry name" value="RNASE_3_2"/>
    <property type="match status" value="1"/>
</dbReference>
<dbReference type="Gene3D" id="3.30.160.20">
    <property type="match status" value="1"/>
</dbReference>
<dbReference type="GO" id="GO:0003725">
    <property type="term" value="F:double-stranded RNA binding"/>
    <property type="evidence" value="ECO:0007669"/>
    <property type="project" value="TreeGrafter"/>
</dbReference>
<keyword evidence="8 9" id="KW-0694">RNA-binding</keyword>
<dbReference type="CDD" id="cd00593">
    <property type="entry name" value="RIBOc"/>
    <property type="match status" value="1"/>
</dbReference>
<keyword evidence="4 9" id="KW-0507">mRNA processing</keyword>
<dbReference type="EC" id="3.1.26.3" evidence="9"/>
<feature type="domain" description="DRBM" evidence="10">
    <location>
        <begin position="170"/>
        <end position="236"/>
    </location>
</feature>
<keyword evidence="9" id="KW-0963">Cytoplasm</keyword>
<feature type="domain" description="RNase III" evidence="11">
    <location>
        <begin position="12"/>
        <end position="143"/>
    </location>
</feature>
<dbReference type="InterPro" id="IPR000999">
    <property type="entry name" value="RNase_III_dom"/>
</dbReference>
<comment type="cofactor">
    <cofactor evidence="9">
        <name>Mg(2+)</name>
        <dbReference type="ChEBI" id="CHEBI:18420"/>
    </cofactor>
</comment>
<accession>A0A7C4VT58</accession>
<dbReference type="HAMAP" id="MF_00104">
    <property type="entry name" value="RNase_III"/>
    <property type="match status" value="1"/>
</dbReference>
<evidence type="ECO:0000313" key="12">
    <source>
        <dbReference type="EMBL" id="HGU40244.1"/>
    </source>
</evidence>
<comment type="function">
    <text evidence="9">Digests double-stranded RNA. Involved in the processing of primary rRNA transcript to yield the immediate precursors to the large and small rRNAs (23S and 16S). Processes some mRNAs, and tRNAs when they are encoded in the rRNA operon. Processes pre-crRNA and tracrRNA of type II CRISPR loci if present in the organism.</text>
</comment>
<evidence type="ECO:0000259" key="10">
    <source>
        <dbReference type="PROSITE" id="PS50137"/>
    </source>
</evidence>
<dbReference type="GO" id="GO:0006397">
    <property type="term" value="P:mRNA processing"/>
    <property type="evidence" value="ECO:0007669"/>
    <property type="project" value="UniProtKB-UniRule"/>
</dbReference>
<evidence type="ECO:0000259" key="11">
    <source>
        <dbReference type="PROSITE" id="PS50142"/>
    </source>
</evidence>
<protein>
    <recommendedName>
        <fullName evidence="9">Ribonuclease 3</fullName>
        <ecNumber evidence="9">3.1.26.3</ecNumber>
    </recommendedName>
    <alternativeName>
        <fullName evidence="9">Ribonuclease III</fullName>
        <shortName evidence="9">RNase III</shortName>
    </alternativeName>
</protein>
<dbReference type="FunFam" id="1.10.1520.10:FF:000001">
    <property type="entry name" value="Ribonuclease 3"/>
    <property type="match status" value="1"/>
</dbReference>